<dbReference type="SUPFAM" id="SSF82199">
    <property type="entry name" value="SET domain"/>
    <property type="match status" value="1"/>
</dbReference>
<protein>
    <submittedName>
        <fullName evidence="2">Uncharacterized protein</fullName>
    </submittedName>
</protein>
<accession>A0A843WZK4</accession>
<organism evidence="2 3">
    <name type="scientific">Colocasia esculenta</name>
    <name type="common">Wild taro</name>
    <name type="synonym">Arum esculentum</name>
    <dbReference type="NCBI Taxonomy" id="4460"/>
    <lineage>
        <taxon>Eukaryota</taxon>
        <taxon>Viridiplantae</taxon>
        <taxon>Streptophyta</taxon>
        <taxon>Embryophyta</taxon>
        <taxon>Tracheophyta</taxon>
        <taxon>Spermatophyta</taxon>
        <taxon>Magnoliopsida</taxon>
        <taxon>Liliopsida</taxon>
        <taxon>Araceae</taxon>
        <taxon>Aroideae</taxon>
        <taxon>Colocasieae</taxon>
        <taxon>Colocasia</taxon>
    </lineage>
</organism>
<keyword evidence="3" id="KW-1185">Reference proteome</keyword>
<gene>
    <name evidence="2" type="ORF">Taro_046648</name>
</gene>
<dbReference type="InterPro" id="IPR046341">
    <property type="entry name" value="SET_dom_sf"/>
</dbReference>
<dbReference type="OrthoDB" id="441812at2759"/>
<evidence type="ECO:0000256" key="1">
    <source>
        <dbReference type="SAM" id="MobiDB-lite"/>
    </source>
</evidence>
<dbReference type="InterPro" id="IPR050600">
    <property type="entry name" value="SETD3_SETD6_MTase"/>
</dbReference>
<evidence type="ECO:0000313" key="2">
    <source>
        <dbReference type="EMBL" id="MQM13726.1"/>
    </source>
</evidence>
<feature type="compositionally biased region" description="Basic residues" evidence="1">
    <location>
        <begin position="1"/>
        <end position="16"/>
    </location>
</feature>
<sequence>MRKRSITPCRSRRHLHGGFAHESGQEMLGAEVEGHDDDCVGGAAVLTPSVAAAGAALRLESRERGREETRQAVARGDRRGKGSRVRRTRAVGAVVCKEEGDEGWGPNRRPALPPSPLSIASFAAPRSNQIAFCHLAGDCYGRVDMMRGSHGMLGLGRWRLNFEAYKNEGWGLKAHKTLAKVTDSFFLRKGSLEFLPWLQQKCGREFSSVLSIENSTYGRSLSATRFIQAGECILKIPYSIHITRDEVPSEVEPLIGTGISDITWLALVLLAERRRGQDSEWEPYITSLPCVHDMHCSALEHFPEIFGDISFEDFIHAYSLVAFYACNM</sequence>
<feature type="region of interest" description="Disordered" evidence="1">
    <location>
        <begin position="61"/>
        <end position="84"/>
    </location>
</feature>
<dbReference type="EMBL" id="NMUH01005801">
    <property type="protein sequence ID" value="MQM13726.1"/>
    <property type="molecule type" value="Genomic_DNA"/>
</dbReference>
<dbReference type="AlphaFoldDB" id="A0A843WZK4"/>
<proteinExistence type="predicted"/>
<dbReference type="GO" id="GO:0016279">
    <property type="term" value="F:protein-lysine N-methyltransferase activity"/>
    <property type="evidence" value="ECO:0007669"/>
    <property type="project" value="TreeGrafter"/>
</dbReference>
<reference evidence="2" key="1">
    <citation type="submission" date="2017-07" db="EMBL/GenBank/DDBJ databases">
        <title>Taro Niue Genome Assembly and Annotation.</title>
        <authorList>
            <person name="Atibalentja N."/>
            <person name="Keating K."/>
            <person name="Fields C.J."/>
        </authorList>
    </citation>
    <scope>NUCLEOTIDE SEQUENCE</scope>
    <source>
        <strain evidence="2">Niue_2</strain>
        <tissue evidence="2">Leaf</tissue>
    </source>
</reference>
<feature type="region of interest" description="Disordered" evidence="1">
    <location>
        <begin position="1"/>
        <end position="21"/>
    </location>
</feature>
<feature type="compositionally biased region" description="Basic and acidic residues" evidence="1">
    <location>
        <begin position="61"/>
        <end position="80"/>
    </location>
</feature>
<dbReference type="Gene3D" id="3.90.1410.10">
    <property type="entry name" value="set domain protein methyltransferase, domain 1"/>
    <property type="match status" value="1"/>
</dbReference>
<comment type="caution">
    <text evidence="2">The sequence shown here is derived from an EMBL/GenBank/DDBJ whole genome shotgun (WGS) entry which is preliminary data.</text>
</comment>
<dbReference type="PANTHER" id="PTHR13271:SF134">
    <property type="entry name" value="OS01G0976450 PROTEIN"/>
    <property type="match status" value="1"/>
</dbReference>
<name>A0A843WZK4_COLES</name>
<dbReference type="Proteomes" id="UP000652761">
    <property type="component" value="Unassembled WGS sequence"/>
</dbReference>
<dbReference type="PANTHER" id="PTHR13271">
    <property type="entry name" value="UNCHARACTERIZED PUTATIVE METHYLTRANSFERASE"/>
    <property type="match status" value="1"/>
</dbReference>
<evidence type="ECO:0000313" key="3">
    <source>
        <dbReference type="Proteomes" id="UP000652761"/>
    </source>
</evidence>